<dbReference type="InterPro" id="IPR037522">
    <property type="entry name" value="HD_GYP_dom"/>
</dbReference>
<dbReference type="SUPFAM" id="SSF109604">
    <property type="entry name" value="HD-domain/PDEase-like"/>
    <property type="match status" value="1"/>
</dbReference>
<keyword evidence="1" id="KW-1133">Transmembrane helix</keyword>
<sequence>MSRNRIFATGVFFLAVIPVVMVAVIGTNPASLPATVHFGLVGGAAGLTSLASLSLSLAGARARDGRAILMGTAFSTMTALFAIHGLSTPGFLIGKNGMIALAGGLSVPAGALLLALTALPALRRPVNVRWLVALQVSLFVAIVAFGLFGMAFPQDIPAVPKPDSQPSDLLFGVGGTALLLLIARAVRTYRLTRRAADLTVALGCAWLGVTLYANLILGGGTLGFYAGHVLEIAAVALVSIPAALDIKRAGASRPLVGDLTAPDLVAGEEAYLGPRVRALMVQLERRDVSTEEHTRRVALLAARVGEELKLSATARRHLAVGGLLHDIGKLSVPLEILNKPGKLTDDEFAAIKRHPGDGRRLLEELGGFPEAVRGLVSDHHERLDGSGYPRGLTAERMSVETRILAVVDVYDALVSDRVYRAAWSPERAFGLLDEESHAYDQGVVSALKRVVGCDVGFVADVSPAPVQAPRLRAPRTA</sequence>
<evidence type="ECO:0000256" key="1">
    <source>
        <dbReference type="SAM" id="Phobius"/>
    </source>
</evidence>
<comment type="caution">
    <text evidence="3">The sequence shown here is derived from an EMBL/GenBank/DDBJ whole genome shotgun (WGS) entry which is preliminary data.</text>
</comment>
<dbReference type="Pfam" id="PF13487">
    <property type="entry name" value="HD_5"/>
    <property type="match status" value="1"/>
</dbReference>
<organism evidence="3 4">
    <name type="scientific">Solirubrobacter ginsenosidimutans</name>
    <dbReference type="NCBI Taxonomy" id="490573"/>
    <lineage>
        <taxon>Bacteria</taxon>
        <taxon>Bacillati</taxon>
        <taxon>Actinomycetota</taxon>
        <taxon>Thermoleophilia</taxon>
        <taxon>Solirubrobacterales</taxon>
        <taxon>Solirubrobacteraceae</taxon>
        <taxon>Solirubrobacter</taxon>
    </lineage>
</organism>
<proteinExistence type="predicted"/>
<feature type="transmembrane region" description="Helical" evidence="1">
    <location>
        <begin position="131"/>
        <end position="149"/>
    </location>
</feature>
<feature type="transmembrane region" description="Helical" evidence="1">
    <location>
        <begin position="198"/>
        <end position="217"/>
    </location>
</feature>
<gene>
    <name evidence="3" type="ORF">OM076_26040</name>
</gene>
<evidence type="ECO:0000313" key="3">
    <source>
        <dbReference type="EMBL" id="MDA0163758.1"/>
    </source>
</evidence>
<accession>A0A9X3MYM5</accession>
<dbReference type="Gene3D" id="1.10.3210.10">
    <property type="entry name" value="Hypothetical protein af1432"/>
    <property type="match status" value="1"/>
</dbReference>
<dbReference type="PANTHER" id="PTHR43155:SF2">
    <property type="entry name" value="CYCLIC DI-GMP PHOSPHODIESTERASE PA4108"/>
    <property type="match status" value="1"/>
</dbReference>
<feature type="transmembrane region" description="Helical" evidence="1">
    <location>
        <begin position="67"/>
        <end position="86"/>
    </location>
</feature>
<keyword evidence="1" id="KW-0812">Transmembrane</keyword>
<evidence type="ECO:0000313" key="4">
    <source>
        <dbReference type="Proteomes" id="UP001149140"/>
    </source>
</evidence>
<dbReference type="PROSITE" id="PS51832">
    <property type="entry name" value="HD_GYP"/>
    <property type="match status" value="1"/>
</dbReference>
<dbReference type="InterPro" id="IPR003607">
    <property type="entry name" value="HD/PDEase_dom"/>
</dbReference>
<evidence type="ECO:0000259" key="2">
    <source>
        <dbReference type="PROSITE" id="PS51832"/>
    </source>
</evidence>
<keyword evidence="1" id="KW-0472">Membrane</keyword>
<protein>
    <submittedName>
        <fullName evidence="3">HD-GYP domain-containing protein</fullName>
    </submittedName>
</protein>
<reference evidence="3" key="1">
    <citation type="submission" date="2022-10" db="EMBL/GenBank/DDBJ databases">
        <title>The WGS of Solirubrobacter ginsenosidimutans DSM 21036.</title>
        <authorList>
            <person name="Jiang Z."/>
        </authorList>
    </citation>
    <scope>NUCLEOTIDE SEQUENCE</scope>
    <source>
        <strain evidence="3">DSM 21036</strain>
    </source>
</reference>
<feature type="transmembrane region" description="Helical" evidence="1">
    <location>
        <begin position="169"/>
        <end position="186"/>
    </location>
</feature>
<dbReference type="EMBL" id="JAPDOD010000027">
    <property type="protein sequence ID" value="MDA0163758.1"/>
    <property type="molecule type" value="Genomic_DNA"/>
</dbReference>
<keyword evidence="4" id="KW-1185">Reference proteome</keyword>
<feature type="domain" description="HD-GYP" evidence="2">
    <location>
        <begin position="268"/>
        <end position="463"/>
    </location>
</feature>
<dbReference type="PANTHER" id="PTHR43155">
    <property type="entry name" value="CYCLIC DI-GMP PHOSPHODIESTERASE PA4108-RELATED"/>
    <property type="match status" value="1"/>
</dbReference>
<name>A0A9X3MYM5_9ACTN</name>
<dbReference type="AlphaFoldDB" id="A0A9X3MYM5"/>
<dbReference type="Proteomes" id="UP001149140">
    <property type="component" value="Unassembled WGS sequence"/>
</dbReference>
<feature type="transmembrane region" description="Helical" evidence="1">
    <location>
        <begin position="38"/>
        <end position="60"/>
    </location>
</feature>
<dbReference type="SMART" id="SM00471">
    <property type="entry name" value="HDc"/>
    <property type="match status" value="1"/>
</dbReference>
<dbReference type="CDD" id="cd00077">
    <property type="entry name" value="HDc"/>
    <property type="match status" value="1"/>
</dbReference>
<dbReference type="RefSeq" id="WP_270043006.1">
    <property type="nucleotide sequence ID" value="NZ_JAPDOD010000027.1"/>
</dbReference>
<feature type="transmembrane region" description="Helical" evidence="1">
    <location>
        <begin position="98"/>
        <end position="119"/>
    </location>
</feature>